<feature type="non-terminal residue" evidence="1">
    <location>
        <position position="144"/>
    </location>
</feature>
<name>F0J8U2_AMBVA</name>
<organism evidence="1">
    <name type="scientific">Amblyomma variegatum</name>
    <name type="common">Tropical bont tick</name>
    <dbReference type="NCBI Taxonomy" id="34610"/>
    <lineage>
        <taxon>Eukaryota</taxon>
        <taxon>Metazoa</taxon>
        <taxon>Ecdysozoa</taxon>
        <taxon>Arthropoda</taxon>
        <taxon>Chelicerata</taxon>
        <taxon>Arachnida</taxon>
        <taxon>Acari</taxon>
        <taxon>Parasitiformes</taxon>
        <taxon>Ixodida</taxon>
        <taxon>Ixodoidea</taxon>
        <taxon>Ixodidae</taxon>
        <taxon>Amblyomminae</taxon>
        <taxon>Amblyomma</taxon>
    </lineage>
</organism>
<dbReference type="AlphaFoldDB" id="F0J8U2"/>
<accession>F0J8U2</accession>
<proteinExistence type="evidence at transcript level"/>
<dbReference type="EMBL" id="BK007293">
    <property type="protein sequence ID" value="DAA34292.1"/>
    <property type="molecule type" value="mRNA"/>
</dbReference>
<protein>
    <submittedName>
        <fullName evidence="1">Hypothetical secreted protein 97</fullName>
    </submittedName>
</protein>
<evidence type="ECO:0000313" key="1">
    <source>
        <dbReference type="EMBL" id="DAA34292.1"/>
    </source>
</evidence>
<reference evidence="1" key="1">
    <citation type="journal article" date="2011" name="BMC Genomics">
        <title>A further insight into the sialome of the tropical bont tick, Amblyomma variegatum.</title>
        <authorList>
            <person name="Ribeiro J.M."/>
            <person name="Anderson J.M."/>
            <person name="Manoukis N.C."/>
            <person name="Meng Z."/>
            <person name="Francishetti I.M."/>
        </authorList>
    </citation>
    <scope>NUCLEOTIDE SEQUENCE</scope>
    <source>
        <strain evidence="1">Amb_var-97</strain>
        <tissue evidence="1">Salivary gland</tissue>
    </source>
</reference>
<sequence>MSPAHVFLSVVARGPGVVRSEKPPAAFSNSLAASSSLGTVNLMLSLSLSATLFPPLSILSLPELPSSLAGADTTRTVGSRLGAVLLSKIPGSDERRQRFLGGSSISLSARDYYRRTPTEVKRMAGNAATAATAASQSRSAATCF</sequence>